<evidence type="ECO:0008006" key="3">
    <source>
        <dbReference type="Google" id="ProtNLM"/>
    </source>
</evidence>
<evidence type="ECO:0000313" key="2">
    <source>
        <dbReference type="Proteomes" id="UP000250043"/>
    </source>
</evidence>
<gene>
    <name evidence="1" type="ORF">OBBRIDRAFT_808675</name>
</gene>
<name>A0A8E2ANI9_9APHY</name>
<dbReference type="Proteomes" id="UP000250043">
    <property type="component" value="Unassembled WGS sequence"/>
</dbReference>
<keyword evidence="2" id="KW-1185">Reference proteome</keyword>
<dbReference type="AlphaFoldDB" id="A0A8E2ANI9"/>
<sequence length="501" mass="57509">MPNFFPSRLSHQTVQFFSEVGGPLLNLDVLLFILTFLPYHDLIAMMRSCHFLYTQGLKILIRNQPDIVMRGKTAMGFLGFILVKPELRARHLRALSPTFRMLTPKIAQSLRIVLEHAHNLEILSLDECEYLARLDPSIIPAICGLKKLKQINLQGIGETWGKMLKVFDAPLVHADIVIDHPWLLDAAPDASCMLTKCARTLLYLTTNARFRSVCHYDKVVGLELLNNDVRDIGPLIESFPNLQKLTINLTSWWVAKSYLLDASDIELSAIRTQNQRRQQHNSWEKLSYLQGDARSLYVLGLHTRVRLLTLDMRPNYFIYIPPIKYGRAVISDTRPDQLALQIRYGDFEEDDLARLLNGLSLKFLTLDVLIQEEDELDERDIAGLFYMLAEGLADTEITHILIFVSDVDDPDRPMSPVVDALLQRIDLYRGARYFLKFVRHLLYLRISTLADEQDAAWRVVNYEDGVFLDPIPAIGDLSKFGEDLPECSRLRRHLSRKIPEV</sequence>
<dbReference type="EMBL" id="KV722781">
    <property type="protein sequence ID" value="OCH83872.1"/>
    <property type="molecule type" value="Genomic_DNA"/>
</dbReference>
<protein>
    <recommendedName>
        <fullName evidence="3">F-box domain-containing protein</fullName>
    </recommendedName>
</protein>
<reference evidence="1 2" key="1">
    <citation type="submission" date="2016-07" db="EMBL/GenBank/DDBJ databases">
        <title>Draft genome of the white-rot fungus Obba rivulosa 3A-2.</title>
        <authorList>
            <consortium name="DOE Joint Genome Institute"/>
            <person name="Miettinen O."/>
            <person name="Riley R."/>
            <person name="Acob R."/>
            <person name="Barry K."/>
            <person name="Cullen D."/>
            <person name="De Vries R."/>
            <person name="Hainaut M."/>
            <person name="Hatakka A."/>
            <person name="Henrissat B."/>
            <person name="Hilden K."/>
            <person name="Kuo R."/>
            <person name="Labutti K."/>
            <person name="Lipzen A."/>
            <person name="Makela M.R."/>
            <person name="Sandor L."/>
            <person name="Spatafora J.W."/>
            <person name="Grigoriev I.V."/>
            <person name="Hibbett D.S."/>
        </authorList>
    </citation>
    <scope>NUCLEOTIDE SEQUENCE [LARGE SCALE GENOMIC DNA]</scope>
    <source>
        <strain evidence="1 2">3A-2</strain>
    </source>
</reference>
<proteinExistence type="predicted"/>
<dbReference type="SUPFAM" id="SSF52047">
    <property type="entry name" value="RNI-like"/>
    <property type="match status" value="1"/>
</dbReference>
<accession>A0A8E2ANI9</accession>
<organism evidence="1 2">
    <name type="scientific">Obba rivulosa</name>
    <dbReference type="NCBI Taxonomy" id="1052685"/>
    <lineage>
        <taxon>Eukaryota</taxon>
        <taxon>Fungi</taxon>
        <taxon>Dikarya</taxon>
        <taxon>Basidiomycota</taxon>
        <taxon>Agaricomycotina</taxon>
        <taxon>Agaricomycetes</taxon>
        <taxon>Polyporales</taxon>
        <taxon>Gelatoporiaceae</taxon>
        <taxon>Obba</taxon>
    </lineage>
</organism>
<evidence type="ECO:0000313" key="1">
    <source>
        <dbReference type="EMBL" id="OCH83872.1"/>
    </source>
</evidence>
<dbReference type="OrthoDB" id="2802422at2759"/>